<evidence type="ECO:0000259" key="3">
    <source>
        <dbReference type="SMART" id="SM00273"/>
    </source>
</evidence>
<feature type="domain" description="ENTH" evidence="3">
    <location>
        <begin position="20"/>
        <end position="107"/>
    </location>
</feature>
<dbReference type="AlphaFoldDB" id="A0A8C2XWY8"/>
<dbReference type="GO" id="GO:0030136">
    <property type="term" value="C:clathrin-coated vesicle"/>
    <property type="evidence" value="ECO:0007669"/>
    <property type="project" value="InterPro"/>
</dbReference>
<reference evidence="4" key="2">
    <citation type="submission" date="2025-08" db="UniProtKB">
        <authorList>
            <consortium name="Ensembl"/>
        </authorList>
    </citation>
    <scope>IDENTIFICATION</scope>
</reference>
<dbReference type="GO" id="GO:0016185">
    <property type="term" value="P:synaptic vesicle budding from presynaptic endocytic zone membrane"/>
    <property type="evidence" value="ECO:0007669"/>
    <property type="project" value="TreeGrafter"/>
</dbReference>
<dbReference type="Ensembl" id="ENSCHIT00010041076.1">
    <property type="protein sequence ID" value="ENSCHIP00010029122.1"/>
    <property type="gene ID" value="ENSCHIG00010020697.1"/>
</dbReference>
<evidence type="ECO:0000256" key="1">
    <source>
        <dbReference type="ARBA" id="ARBA00008011"/>
    </source>
</evidence>
<evidence type="ECO:0000313" key="4">
    <source>
        <dbReference type="Ensembl" id="ENSCHIP00010029122.1"/>
    </source>
</evidence>
<comment type="similarity">
    <text evidence="1">Belongs to the PICALM/SNAP91 family.</text>
</comment>
<dbReference type="GO" id="GO:0048268">
    <property type="term" value="P:clathrin coat assembly"/>
    <property type="evidence" value="ECO:0007669"/>
    <property type="project" value="InterPro"/>
</dbReference>
<dbReference type="SUPFAM" id="SSF89009">
    <property type="entry name" value="GAT-like domain"/>
    <property type="match status" value="1"/>
</dbReference>
<dbReference type="GO" id="GO:0005546">
    <property type="term" value="F:phosphatidylinositol-4,5-bisphosphate binding"/>
    <property type="evidence" value="ECO:0007669"/>
    <property type="project" value="TreeGrafter"/>
</dbReference>
<sequence length="714" mass="73636">MSGQTLTDRIAAAQYSVTGSAVARAVCKATTHEVMGPKKKHLDWMSILHHVTSEFIQYLASRNTLFNLSNFLDKSGSHGYDMSTFIRRYSRYLNEKAFSYRQMAFDFARVKKGADGVMRTMAPEKLLKSMPILQGQIDALLEFDVLINLLEKFFEMKKGQCKDALEIYKRFLTRMTRVSEFLKVAEQVGIDKGDIPDLTQAPSSLMETLEQHLNTLEGKKPGNKSGAPSPLSKSSPATTVTSPNSTPAKTIDTSPPVDLFATASAAVPVSTSKPSSDLLDLQPDFSPAGAAAAAPAPAPPSGGATAWGGEWNQTAVPFFYAFAASPGEAPTASEGATAPAPPTPVAAALDACSGNDPFAPSEGSAEAAPELDLFAMKPPETSVPVVTPTASTAPPVPATAPSPAPAVAAATAATTAATATACMFLVLDLFESAPEVAPAPKPEAAPSIDLFGTDAFSSPPQGASPVPESSLTADLLSVDTFVAPSPATTASPAKVDSSGVIDLFGDAFGSSASEPQPAPQAASSSSASADLLAGFGGSFMAPSPSPVTPAQNNLLQPNFEAAFGTTPSTSSSSSFDPSGDLLMPTMAPTGQPAPISLVSPSPAMAASKALGSDLDSSLASLVGNLGISGTTSKKGDLQWNAGEKKLTGGANWQPKVAPATWSAGVPPSAPLVRSFQRPGWCRHCLSPSPTPASQSPKKPPAKDPLADLNIKDFL</sequence>
<feature type="region of interest" description="Disordered" evidence="2">
    <location>
        <begin position="271"/>
        <end position="309"/>
    </location>
</feature>
<feature type="compositionally biased region" description="Basic and acidic residues" evidence="2">
    <location>
        <begin position="700"/>
        <end position="714"/>
    </location>
</feature>
<feature type="region of interest" description="Disordered" evidence="2">
    <location>
        <begin position="216"/>
        <end position="255"/>
    </location>
</feature>
<name>A0A8C2XWY8_CAPHI</name>
<dbReference type="GO" id="GO:0008021">
    <property type="term" value="C:synaptic vesicle"/>
    <property type="evidence" value="ECO:0007669"/>
    <property type="project" value="TreeGrafter"/>
</dbReference>
<dbReference type="SMART" id="SM00273">
    <property type="entry name" value="ENTH"/>
    <property type="match status" value="1"/>
</dbReference>
<dbReference type="Gene3D" id="1.25.40.90">
    <property type="match status" value="1"/>
</dbReference>
<accession>A0A8C2XWY8</accession>
<reference evidence="4" key="1">
    <citation type="submission" date="2019-03" db="EMBL/GenBank/DDBJ databases">
        <title>Genome sequencing and reference-guided assembly of Black Bengal Goat (Capra hircus).</title>
        <authorList>
            <person name="Siddiki A.Z."/>
            <person name="Baten A."/>
            <person name="Billah M."/>
            <person name="Alam M.A.U."/>
            <person name="Shawrob K.S.M."/>
            <person name="Saha S."/>
            <person name="Chowdhury M."/>
            <person name="Rahman A.H."/>
            <person name="Stear M."/>
            <person name="Miah G."/>
            <person name="Das G.B."/>
            <person name="Hossain M.M."/>
            <person name="Kumkum M."/>
            <person name="Islam M.S."/>
            <person name="Mollah A.M."/>
            <person name="Ahsan A."/>
            <person name="Tusar F."/>
            <person name="Khan M.K.I."/>
        </authorList>
    </citation>
    <scope>NUCLEOTIDE SEQUENCE [LARGE SCALE GENOMIC DNA]</scope>
</reference>
<dbReference type="GO" id="GO:0098894">
    <property type="term" value="C:extrinsic component of presynaptic endocytic zone membrane"/>
    <property type="evidence" value="ECO:0007669"/>
    <property type="project" value="TreeGrafter"/>
</dbReference>
<dbReference type="GO" id="GO:0005905">
    <property type="term" value="C:clathrin-coated pit"/>
    <property type="evidence" value="ECO:0007669"/>
    <property type="project" value="TreeGrafter"/>
</dbReference>
<dbReference type="PANTHER" id="PTHR22951:SF4">
    <property type="entry name" value="CLATHRIN COAT ASSEMBLY PROTEIN AP180"/>
    <property type="match status" value="1"/>
</dbReference>
<dbReference type="SUPFAM" id="SSF48464">
    <property type="entry name" value="ENTH/VHS domain"/>
    <property type="match status" value="1"/>
</dbReference>
<protein>
    <recommendedName>
        <fullName evidence="3">ENTH domain-containing protein</fullName>
    </recommendedName>
</protein>
<dbReference type="GO" id="GO:0072583">
    <property type="term" value="P:clathrin-dependent endocytosis"/>
    <property type="evidence" value="ECO:0007669"/>
    <property type="project" value="InterPro"/>
</dbReference>
<dbReference type="InterPro" id="IPR011417">
    <property type="entry name" value="ANTH_dom"/>
</dbReference>
<dbReference type="PANTHER" id="PTHR22951">
    <property type="entry name" value="CLATHRIN ASSEMBLY PROTEIN"/>
    <property type="match status" value="1"/>
</dbReference>
<feature type="region of interest" description="Disordered" evidence="2">
    <location>
        <begin position="685"/>
        <end position="714"/>
    </location>
</feature>
<dbReference type="GO" id="GO:0005545">
    <property type="term" value="F:1-phosphatidylinositol binding"/>
    <property type="evidence" value="ECO:0007669"/>
    <property type="project" value="InterPro"/>
</dbReference>
<dbReference type="InterPro" id="IPR013809">
    <property type="entry name" value="ENTH"/>
</dbReference>
<proteinExistence type="inferred from homology"/>
<feature type="compositionally biased region" description="Low complexity" evidence="2">
    <location>
        <begin position="287"/>
        <end position="309"/>
    </location>
</feature>
<dbReference type="GO" id="GO:0032050">
    <property type="term" value="F:clathrin heavy chain binding"/>
    <property type="evidence" value="ECO:0007669"/>
    <property type="project" value="TreeGrafter"/>
</dbReference>
<dbReference type="InterPro" id="IPR008942">
    <property type="entry name" value="ENTH_VHS"/>
</dbReference>
<dbReference type="GO" id="GO:0000149">
    <property type="term" value="F:SNARE binding"/>
    <property type="evidence" value="ECO:0007669"/>
    <property type="project" value="TreeGrafter"/>
</dbReference>
<evidence type="ECO:0000256" key="2">
    <source>
        <dbReference type="SAM" id="MobiDB-lite"/>
    </source>
</evidence>
<organism evidence="4">
    <name type="scientific">Capra hircus</name>
    <name type="common">Goat</name>
    <dbReference type="NCBI Taxonomy" id="9925"/>
    <lineage>
        <taxon>Eukaryota</taxon>
        <taxon>Metazoa</taxon>
        <taxon>Chordata</taxon>
        <taxon>Craniata</taxon>
        <taxon>Vertebrata</taxon>
        <taxon>Euteleostomi</taxon>
        <taxon>Mammalia</taxon>
        <taxon>Eutheria</taxon>
        <taxon>Laurasiatheria</taxon>
        <taxon>Artiodactyla</taxon>
        <taxon>Ruminantia</taxon>
        <taxon>Pecora</taxon>
        <taxon>Bovidae</taxon>
        <taxon>Caprinae</taxon>
        <taxon>Capra</taxon>
    </lineage>
</organism>
<feature type="compositionally biased region" description="Polar residues" evidence="2">
    <location>
        <begin position="231"/>
        <end position="253"/>
    </location>
</feature>
<dbReference type="InterPro" id="IPR045192">
    <property type="entry name" value="AP180-like"/>
</dbReference>
<dbReference type="InterPro" id="IPR014712">
    <property type="entry name" value="ANTH_dom_sf"/>
</dbReference>
<dbReference type="Gene3D" id="1.20.58.150">
    <property type="entry name" value="ANTH domain"/>
    <property type="match status" value="2"/>
</dbReference>
<dbReference type="Pfam" id="PF07651">
    <property type="entry name" value="ANTH"/>
    <property type="match status" value="1"/>
</dbReference>